<evidence type="ECO:0000259" key="2">
    <source>
        <dbReference type="Pfam" id="PF13478"/>
    </source>
</evidence>
<dbReference type="Pfam" id="PF13478">
    <property type="entry name" value="XdhC_C"/>
    <property type="match status" value="1"/>
</dbReference>
<name>A0A4R3JD71_9PROT</name>
<dbReference type="InterPro" id="IPR003777">
    <property type="entry name" value="XdhC_CoxI"/>
</dbReference>
<keyword evidence="4" id="KW-1185">Reference proteome</keyword>
<dbReference type="InterPro" id="IPR052698">
    <property type="entry name" value="MoCofactor_Util/Proc"/>
</dbReference>
<sequence length="334" mass="34978">MTIHTGDYLLDHAKAWSRDGLGVALATVVQTWGSSPCPTGSQMVINAKAGFEGSVSGGCIEASVVSESLEALKSGAFEIAEYGVSKEMSFAAGLSCGGSVRVMLEVLDDALLAALSGPRPAVRIVDMRDGKWTVVRGEAAMGRLPADGDMIARAAKVLSTGRACIAEGCEGGDCFYQPLLAPYRMLVVGAVRIAQILAPMAAEVGFHVTVIDPRRAFSTDARFPETDMVREWPDKAVAKLGLDAQTALVALTHDAKPDDMALGLAVRSDAFYVGALGSKRTHASRVARLREAGYTEAEIGRIHAPVGLDIGARTPGEIAVSILAQVIAARNGRA</sequence>
<evidence type="ECO:0000313" key="4">
    <source>
        <dbReference type="Proteomes" id="UP000295304"/>
    </source>
</evidence>
<dbReference type="Pfam" id="PF02625">
    <property type="entry name" value="XdhC_CoxI"/>
    <property type="match status" value="1"/>
</dbReference>
<proteinExistence type="predicted"/>
<feature type="domain" description="XdhC- CoxI" evidence="1">
    <location>
        <begin position="16"/>
        <end position="83"/>
    </location>
</feature>
<accession>A0A4R3JD71</accession>
<dbReference type="InterPro" id="IPR027051">
    <property type="entry name" value="XdhC_Rossmann_dom"/>
</dbReference>
<dbReference type="AlphaFoldDB" id="A0A4R3JD71"/>
<dbReference type="Gene3D" id="3.40.50.720">
    <property type="entry name" value="NAD(P)-binding Rossmann-like Domain"/>
    <property type="match status" value="1"/>
</dbReference>
<organism evidence="3 4">
    <name type="scientific">Varunaivibrio sulfuroxidans</name>
    <dbReference type="NCBI Taxonomy" id="1773489"/>
    <lineage>
        <taxon>Bacteria</taxon>
        <taxon>Pseudomonadati</taxon>
        <taxon>Pseudomonadota</taxon>
        <taxon>Alphaproteobacteria</taxon>
        <taxon>Rhodospirillales</taxon>
        <taxon>Magnetovibrionaceae</taxon>
        <taxon>Varunaivibrio</taxon>
    </lineage>
</organism>
<feature type="domain" description="XdhC Rossmann" evidence="2">
    <location>
        <begin position="185"/>
        <end position="326"/>
    </location>
</feature>
<dbReference type="EMBL" id="SLZW01000004">
    <property type="protein sequence ID" value="TCS63103.1"/>
    <property type="molecule type" value="Genomic_DNA"/>
</dbReference>
<reference evidence="3 4" key="1">
    <citation type="submission" date="2019-03" db="EMBL/GenBank/DDBJ databases">
        <title>Genomic Encyclopedia of Type Strains, Phase IV (KMG-IV): sequencing the most valuable type-strain genomes for metagenomic binning, comparative biology and taxonomic classification.</title>
        <authorList>
            <person name="Goeker M."/>
        </authorList>
    </citation>
    <scope>NUCLEOTIDE SEQUENCE [LARGE SCALE GENOMIC DNA]</scope>
    <source>
        <strain evidence="3 4">DSM 101688</strain>
    </source>
</reference>
<dbReference type="OrthoDB" id="9815497at2"/>
<protein>
    <submittedName>
        <fullName evidence="3">Xanthine dehydrogenase accessory factor</fullName>
    </submittedName>
</protein>
<evidence type="ECO:0000259" key="1">
    <source>
        <dbReference type="Pfam" id="PF02625"/>
    </source>
</evidence>
<dbReference type="RefSeq" id="WP_132938830.1">
    <property type="nucleotide sequence ID" value="NZ_CP119676.1"/>
</dbReference>
<evidence type="ECO:0000313" key="3">
    <source>
        <dbReference type="EMBL" id="TCS63103.1"/>
    </source>
</evidence>
<gene>
    <name evidence="3" type="ORF">EDD55_104196</name>
</gene>
<comment type="caution">
    <text evidence="3">The sequence shown here is derived from an EMBL/GenBank/DDBJ whole genome shotgun (WGS) entry which is preliminary data.</text>
</comment>
<dbReference type="PANTHER" id="PTHR30388:SF4">
    <property type="entry name" value="MOLYBDENUM COFACTOR INSERTION CHAPERONE PAOD"/>
    <property type="match status" value="1"/>
</dbReference>
<dbReference type="Proteomes" id="UP000295304">
    <property type="component" value="Unassembled WGS sequence"/>
</dbReference>
<dbReference type="PANTHER" id="PTHR30388">
    <property type="entry name" value="ALDEHYDE OXIDOREDUCTASE MOLYBDENUM COFACTOR ASSEMBLY PROTEIN"/>
    <property type="match status" value="1"/>
</dbReference>